<evidence type="ECO:0000256" key="5">
    <source>
        <dbReference type="ARBA" id="ARBA00022801"/>
    </source>
</evidence>
<feature type="domain" description="Peptidase M17 leucyl aminopeptidase N-terminal" evidence="7">
    <location>
        <begin position="63"/>
        <end position="148"/>
    </location>
</feature>
<dbReference type="GO" id="GO:0030145">
    <property type="term" value="F:manganese ion binding"/>
    <property type="evidence" value="ECO:0007669"/>
    <property type="project" value="InterPro"/>
</dbReference>
<sequence length="560" mass="57610">MQNFAAPFEPESLPAVAVEEWQALLEQPLLQQLRSAEALVLAVTEDAAGTGLSSSSSSMLACLPPEAQQAVQAAAAQCDFKGKQGEVLPPVMLAAGPESFVPLLLLGLGGAASLTKEDWGANSYHAAGAALAAAAKQYSLENTLLELYVPPAGAYGTGSHIDEEAAAAAAAARAMSCFVAAALSGLYEGSVRYRSSTAESKVKLGSIRLVLPAHPDDAACLAALRAAAERGFALAHGTLMSQFLVEAPANVCTPSHLAAAAAHLAALDPAHFSLKVLDESQVRALRMGLFLGVAQGAAEPLKLLHLTYTPHGPVKQVVALVGKGLTFDSGGYNLKTQGGIHTMKCDMAGAGAVLGAARSLAVLQPAGVQVHFIAACCENMVSATATRPGDVHVSAAGISVEVNDTDAEGRLTLADALWYAQTQAKAMTVVDIATLTGAAGIALGQDTGALFANDDALAASLDAASRRAGEKLWRMPLNKGLAKKLDSPIADLKNYAGRWGGAITAALFLQQFVSPGVTWGHLDVAGPAWDDDAGLPTGFGAATLAEWVLSLQQQQQQQQQ</sequence>
<dbReference type="GO" id="GO:0070006">
    <property type="term" value="F:metalloaminopeptidase activity"/>
    <property type="evidence" value="ECO:0007669"/>
    <property type="project" value="InterPro"/>
</dbReference>
<evidence type="ECO:0008006" key="10">
    <source>
        <dbReference type="Google" id="ProtNLM"/>
    </source>
</evidence>
<dbReference type="CDD" id="cd00433">
    <property type="entry name" value="Peptidase_M17"/>
    <property type="match status" value="1"/>
</dbReference>
<dbReference type="PANTHER" id="PTHR11963">
    <property type="entry name" value="LEUCINE AMINOPEPTIDASE-RELATED"/>
    <property type="match status" value="1"/>
</dbReference>
<dbReference type="Pfam" id="PF00883">
    <property type="entry name" value="Peptidase_M17"/>
    <property type="match status" value="1"/>
</dbReference>
<keyword evidence="5" id="KW-0378">Hydrolase</keyword>
<dbReference type="InterPro" id="IPR011356">
    <property type="entry name" value="Leucine_aapep/pepB"/>
</dbReference>
<dbReference type="Gene3D" id="3.40.220.10">
    <property type="entry name" value="Leucine Aminopeptidase, subunit E, domain 1"/>
    <property type="match status" value="1"/>
</dbReference>
<dbReference type="STRING" id="3088.A0A383WK31"/>
<dbReference type="InterPro" id="IPR000819">
    <property type="entry name" value="Peptidase_M17_C"/>
</dbReference>
<dbReference type="PRINTS" id="PR00481">
    <property type="entry name" value="LAMNOPPTDASE"/>
</dbReference>
<gene>
    <name evidence="8" type="ORF">BQ4739_LOCUS18159</name>
</gene>
<organism evidence="8 9">
    <name type="scientific">Tetradesmus obliquus</name>
    <name type="common">Green alga</name>
    <name type="synonym">Acutodesmus obliquus</name>
    <dbReference type="NCBI Taxonomy" id="3088"/>
    <lineage>
        <taxon>Eukaryota</taxon>
        <taxon>Viridiplantae</taxon>
        <taxon>Chlorophyta</taxon>
        <taxon>core chlorophytes</taxon>
        <taxon>Chlorophyceae</taxon>
        <taxon>CS clade</taxon>
        <taxon>Sphaeropleales</taxon>
        <taxon>Scenedesmaceae</taxon>
        <taxon>Tetradesmus</taxon>
    </lineage>
</organism>
<protein>
    <recommendedName>
        <fullName evidence="10">Cytosol aminopeptidase domain-containing protein</fullName>
    </recommendedName>
</protein>
<dbReference type="AlphaFoldDB" id="A0A383WK31"/>
<dbReference type="EMBL" id="FNXT01001295">
    <property type="protein sequence ID" value="SZX77820.1"/>
    <property type="molecule type" value="Genomic_DNA"/>
</dbReference>
<dbReference type="GO" id="GO:0006508">
    <property type="term" value="P:proteolysis"/>
    <property type="evidence" value="ECO:0007669"/>
    <property type="project" value="UniProtKB-KW"/>
</dbReference>
<accession>A0A383WK31</accession>
<evidence type="ECO:0000313" key="8">
    <source>
        <dbReference type="EMBL" id="SZX77820.1"/>
    </source>
</evidence>
<dbReference type="SUPFAM" id="SSF52949">
    <property type="entry name" value="Macro domain-like"/>
    <property type="match status" value="1"/>
</dbReference>
<evidence type="ECO:0000256" key="2">
    <source>
        <dbReference type="ARBA" id="ARBA00011867"/>
    </source>
</evidence>
<dbReference type="Proteomes" id="UP000256970">
    <property type="component" value="Unassembled WGS sequence"/>
</dbReference>
<keyword evidence="3" id="KW-0031">Aminopeptidase</keyword>
<feature type="domain" description="Cytosol aminopeptidase" evidence="6">
    <location>
        <begin position="242"/>
        <end position="544"/>
    </location>
</feature>
<name>A0A383WK31_TETOB</name>
<evidence type="ECO:0000256" key="3">
    <source>
        <dbReference type="ARBA" id="ARBA00022438"/>
    </source>
</evidence>
<comment type="similarity">
    <text evidence="1">Belongs to the peptidase M17 family.</text>
</comment>
<evidence type="ECO:0000256" key="1">
    <source>
        <dbReference type="ARBA" id="ARBA00009528"/>
    </source>
</evidence>
<dbReference type="Pfam" id="PF02789">
    <property type="entry name" value="Peptidase_M17_N"/>
    <property type="match status" value="1"/>
</dbReference>
<keyword evidence="9" id="KW-1185">Reference proteome</keyword>
<evidence type="ECO:0000256" key="4">
    <source>
        <dbReference type="ARBA" id="ARBA00022670"/>
    </source>
</evidence>
<keyword evidence="4" id="KW-0645">Protease</keyword>
<comment type="subunit">
    <text evidence="2">Homohexamer (dimer of homotrimers).</text>
</comment>
<dbReference type="GO" id="GO:0005737">
    <property type="term" value="C:cytoplasm"/>
    <property type="evidence" value="ECO:0007669"/>
    <property type="project" value="InterPro"/>
</dbReference>
<proteinExistence type="inferred from homology"/>
<evidence type="ECO:0000259" key="7">
    <source>
        <dbReference type="Pfam" id="PF02789"/>
    </source>
</evidence>
<dbReference type="SUPFAM" id="SSF53187">
    <property type="entry name" value="Zn-dependent exopeptidases"/>
    <property type="match status" value="1"/>
</dbReference>
<dbReference type="PANTHER" id="PTHR11963:SF23">
    <property type="entry name" value="CYTOSOL AMINOPEPTIDASE"/>
    <property type="match status" value="1"/>
</dbReference>
<dbReference type="InterPro" id="IPR043472">
    <property type="entry name" value="Macro_dom-like"/>
</dbReference>
<reference evidence="8 9" key="1">
    <citation type="submission" date="2016-10" db="EMBL/GenBank/DDBJ databases">
        <authorList>
            <person name="Cai Z."/>
        </authorList>
    </citation>
    <scope>NUCLEOTIDE SEQUENCE [LARGE SCALE GENOMIC DNA]</scope>
</reference>
<evidence type="ECO:0000259" key="6">
    <source>
        <dbReference type="Pfam" id="PF00883"/>
    </source>
</evidence>
<evidence type="ECO:0000313" key="9">
    <source>
        <dbReference type="Proteomes" id="UP000256970"/>
    </source>
</evidence>
<dbReference type="Gene3D" id="3.40.630.10">
    <property type="entry name" value="Zn peptidases"/>
    <property type="match status" value="1"/>
</dbReference>
<dbReference type="InterPro" id="IPR008283">
    <property type="entry name" value="Peptidase_M17_N"/>
</dbReference>